<dbReference type="Gene3D" id="3.10.20.90">
    <property type="entry name" value="Phosphatidylinositol 3-kinase Catalytic Subunit, Chain A, domain 1"/>
    <property type="match status" value="1"/>
</dbReference>
<dbReference type="SUPFAM" id="SSF54236">
    <property type="entry name" value="Ubiquitin-like"/>
    <property type="match status" value="1"/>
</dbReference>
<proteinExistence type="predicted"/>
<dbReference type="SMART" id="SM00166">
    <property type="entry name" value="UBX"/>
    <property type="match status" value="1"/>
</dbReference>
<dbReference type="GO" id="GO:0006886">
    <property type="term" value="P:intracellular protein transport"/>
    <property type="evidence" value="ECO:0007669"/>
    <property type="project" value="TreeGrafter"/>
</dbReference>
<dbReference type="PROSITE" id="PS50033">
    <property type="entry name" value="UBX"/>
    <property type="match status" value="1"/>
</dbReference>
<dbReference type="AlphaFoldDB" id="A0A9P7KAU7"/>
<dbReference type="GO" id="GO:0005634">
    <property type="term" value="C:nucleus"/>
    <property type="evidence" value="ECO:0007669"/>
    <property type="project" value="TreeGrafter"/>
</dbReference>
<feature type="domain" description="UBX" evidence="2">
    <location>
        <begin position="103"/>
        <end position="186"/>
    </location>
</feature>
<dbReference type="InterPro" id="IPR001012">
    <property type="entry name" value="UBX_dom"/>
</dbReference>
<comment type="caution">
    <text evidence="3">The sequence shown here is derived from an EMBL/GenBank/DDBJ whole genome shotgun (WGS) entry which is preliminary data.</text>
</comment>
<dbReference type="GO" id="GO:0012506">
    <property type="term" value="C:vesicle membrane"/>
    <property type="evidence" value="ECO:0007669"/>
    <property type="project" value="TreeGrafter"/>
</dbReference>
<sequence>MSDAAAPLEPQSTSTPSNASEALHVPKPESPAVATDEPTFQVYKPSHVASPAPPPPLPDDYFTPTAADLKAAQSTLAARTQALNNAPLELRAVRETREQAKRDRWPNTTIRIRFSDRTQLERTFPSTDKIRSVYAFVRNSLREDVKPVKFILYQSPPKRDLKVSDPKVRDLSLAQLLLAPSSILLLRFEDESFNGSNVPAPLQSTILLRAVELPAPRDYDANSASSSPAPTPAPSSSMTSHNLEKKIPKWLKLGKK</sequence>
<dbReference type="Proteomes" id="UP000775547">
    <property type="component" value="Unassembled WGS sequence"/>
</dbReference>
<feature type="compositionally biased region" description="Polar residues" evidence="1">
    <location>
        <begin position="10"/>
        <end position="20"/>
    </location>
</feature>
<evidence type="ECO:0000313" key="3">
    <source>
        <dbReference type="EMBL" id="KAG5643783.1"/>
    </source>
</evidence>
<keyword evidence="4" id="KW-1185">Reference proteome</keyword>
<feature type="region of interest" description="Disordered" evidence="1">
    <location>
        <begin position="1"/>
        <end position="62"/>
    </location>
</feature>
<evidence type="ECO:0000313" key="4">
    <source>
        <dbReference type="Proteomes" id="UP000775547"/>
    </source>
</evidence>
<evidence type="ECO:0000259" key="2">
    <source>
        <dbReference type="PROSITE" id="PS50033"/>
    </source>
</evidence>
<organism evidence="3 4">
    <name type="scientific">Asterophora parasitica</name>
    <dbReference type="NCBI Taxonomy" id="117018"/>
    <lineage>
        <taxon>Eukaryota</taxon>
        <taxon>Fungi</taxon>
        <taxon>Dikarya</taxon>
        <taxon>Basidiomycota</taxon>
        <taxon>Agaricomycotina</taxon>
        <taxon>Agaricomycetes</taxon>
        <taxon>Agaricomycetidae</taxon>
        <taxon>Agaricales</taxon>
        <taxon>Tricholomatineae</taxon>
        <taxon>Lyophyllaceae</taxon>
        <taxon>Asterophora</taxon>
    </lineage>
</organism>
<accession>A0A9P7KAU7</accession>
<gene>
    <name evidence="3" type="ORF">DXG03_009662</name>
</gene>
<dbReference type="PANTHER" id="PTHR46467:SF1">
    <property type="entry name" value="TETHER CONTAINING UBX DOMAIN FOR GLUT4"/>
    <property type="match status" value="1"/>
</dbReference>
<dbReference type="InterPro" id="IPR029071">
    <property type="entry name" value="Ubiquitin-like_domsf"/>
</dbReference>
<reference evidence="3" key="1">
    <citation type="submission" date="2020-07" db="EMBL/GenBank/DDBJ databases">
        <authorList>
            <person name="Nieuwenhuis M."/>
            <person name="Van De Peppel L.J.J."/>
        </authorList>
    </citation>
    <scope>NUCLEOTIDE SEQUENCE</scope>
    <source>
        <strain evidence="3">AP01</strain>
        <tissue evidence="3">Mycelium</tissue>
    </source>
</reference>
<dbReference type="PANTHER" id="PTHR46467">
    <property type="entry name" value="TETHER CONTAINING UBX DOMAIN FOR GLUT4"/>
    <property type="match status" value="1"/>
</dbReference>
<dbReference type="GO" id="GO:0005737">
    <property type="term" value="C:cytoplasm"/>
    <property type="evidence" value="ECO:0007669"/>
    <property type="project" value="TreeGrafter"/>
</dbReference>
<feature type="compositionally biased region" description="Low complexity" evidence="1">
    <location>
        <begin position="221"/>
        <end position="240"/>
    </location>
</feature>
<evidence type="ECO:0000256" key="1">
    <source>
        <dbReference type="SAM" id="MobiDB-lite"/>
    </source>
</evidence>
<protein>
    <recommendedName>
        <fullName evidence="2">UBX domain-containing protein</fullName>
    </recommendedName>
</protein>
<reference evidence="3" key="2">
    <citation type="submission" date="2021-10" db="EMBL/GenBank/DDBJ databases">
        <title>Phylogenomics reveals ancestral predisposition of the termite-cultivated fungus Termitomyces towards a domesticated lifestyle.</title>
        <authorList>
            <person name="Auxier B."/>
            <person name="Grum-Grzhimaylo A."/>
            <person name="Cardenas M.E."/>
            <person name="Lodge J.D."/>
            <person name="Laessoe T."/>
            <person name="Pedersen O."/>
            <person name="Smith M.E."/>
            <person name="Kuyper T.W."/>
            <person name="Franco-Molano E.A."/>
            <person name="Baroni T.J."/>
            <person name="Aanen D.K."/>
        </authorList>
    </citation>
    <scope>NUCLEOTIDE SEQUENCE</scope>
    <source>
        <strain evidence="3">AP01</strain>
        <tissue evidence="3">Mycelium</tissue>
    </source>
</reference>
<name>A0A9P7KAU7_9AGAR</name>
<dbReference type="OrthoDB" id="440781at2759"/>
<dbReference type="Pfam" id="PF00789">
    <property type="entry name" value="UBX"/>
    <property type="match status" value="1"/>
</dbReference>
<dbReference type="EMBL" id="JABCKV010000096">
    <property type="protein sequence ID" value="KAG5643783.1"/>
    <property type="molecule type" value="Genomic_DNA"/>
</dbReference>
<feature type="region of interest" description="Disordered" evidence="1">
    <location>
        <begin position="218"/>
        <end position="256"/>
    </location>
</feature>